<accession>A0A7C8ZWX3</accession>
<dbReference type="AlphaFoldDB" id="A0A7C8ZWX3"/>
<evidence type="ECO:0000313" key="1">
    <source>
        <dbReference type="EMBL" id="MBA4652657.1"/>
    </source>
</evidence>
<name>A0A7C8ZWX3_OPUST</name>
<proteinExistence type="predicted"/>
<reference evidence="1" key="1">
    <citation type="journal article" date="2013" name="J. Plant Res.">
        <title>Effect of fungi and light on seed germination of three Opuntia species from semiarid lands of central Mexico.</title>
        <authorList>
            <person name="Delgado-Sanchez P."/>
            <person name="Jimenez-Bremont J.F."/>
            <person name="Guerrero-Gonzalez Mde L."/>
            <person name="Flores J."/>
        </authorList>
    </citation>
    <scope>NUCLEOTIDE SEQUENCE</scope>
    <source>
        <tissue evidence="1">Cladode</tissue>
    </source>
</reference>
<dbReference type="EMBL" id="GISG01175348">
    <property type="protein sequence ID" value="MBA4652657.1"/>
    <property type="molecule type" value="Transcribed_RNA"/>
</dbReference>
<protein>
    <submittedName>
        <fullName evidence="1">Uncharacterized protein</fullName>
    </submittedName>
</protein>
<sequence length="115" mass="13581">MWWNIRQHGDMQLHRASGMYGQYFFLIRKNMILILLRIVEIDANWHLTKDYVLCTPHIQAVEHKKQLKRGGAKLSALPKIKSLHNYIFQILERNFNPLESSSITLPPNTPKNNMR</sequence>
<reference evidence="1" key="2">
    <citation type="submission" date="2020-07" db="EMBL/GenBank/DDBJ databases">
        <authorList>
            <person name="Vera ALvarez R."/>
            <person name="Arias-Moreno D.M."/>
            <person name="Jimenez-Jacinto V."/>
            <person name="Jimenez-Bremont J.F."/>
            <person name="Swaminathan K."/>
            <person name="Moose S.P."/>
            <person name="Guerrero-Gonzalez M.L."/>
            <person name="Marino-Ramirez L."/>
            <person name="Landsman D."/>
            <person name="Rodriguez-Kessler M."/>
            <person name="Delgado-Sanchez P."/>
        </authorList>
    </citation>
    <scope>NUCLEOTIDE SEQUENCE</scope>
    <source>
        <tissue evidence="1">Cladode</tissue>
    </source>
</reference>
<organism evidence="1">
    <name type="scientific">Opuntia streptacantha</name>
    <name type="common">Prickly pear cactus</name>
    <name type="synonym">Opuntia cardona</name>
    <dbReference type="NCBI Taxonomy" id="393608"/>
    <lineage>
        <taxon>Eukaryota</taxon>
        <taxon>Viridiplantae</taxon>
        <taxon>Streptophyta</taxon>
        <taxon>Embryophyta</taxon>
        <taxon>Tracheophyta</taxon>
        <taxon>Spermatophyta</taxon>
        <taxon>Magnoliopsida</taxon>
        <taxon>eudicotyledons</taxon>
        <taxon>Gunneridae</taxon>
        <taxon>Pentapetalae</taxon>
        <taxon>Caryophyllales</taxon>
        <taxon>Cactineae</taxon>
        <taxon>Cactaceae</taxon>
        <taxon>Opuntioideae</taxon>
        <taxon>Opuntia</taxon>
    </lineage>
</organism>